<dbReference type="EMBL" id="FUKJ01000241">
    <property type="protein sequence ID" value="SJM93216.1"/>
    <property type="molecule type" value="Genomic_DNA"/>
</dbReference>
<feature type="domain" description="PIN" evidence="1">
    <location>
        <begin position="3"/>
        <end position="69"/>
    </location>
</feature>
<organism evidence="2 3">
    <name type="scientific">Crenothrix polyspora</name>
    <dbReference type="NCBI Taxonomy" id="360316"/>
    <lineage>
        <taxon>Bacteria</taxon>
        <taxon>Pseudomonadati</taxon>
        <taxon>Pseudomonadota</taxon>
        <taxon>Gammaproteobacteria</taxon>
        <taxon>Methylococcales</taxon>
        <taxon>Crenotrichaceae</taxon>
        <taxon>Crenothrix</taxon>
    </lineage>
</organism>
<gene>
    <name evidence="2" type="ORF">CRENPOLYSF2_3150016</name>
</gene>
<keyword evidence="3" id="KW-1185">Reference proteome</keyword>
<accession>A0A1R4HAM1</accession>
<reference evidence="3" key="1">
    <citation type="submission" date="2017-02" db="EMBL/GenBank/DDBJ databases">
        <authorList>
            <person name="Daims H."/>
        </authorList>
    </citation>
    <scope>NUCLEOTIDE SEQUENCE [LARGE SCALE GENOMIC DNA]</scope>
</reference>
<dbReference type="InterPro" id="IPR029060">
    <property type="entry name" value="PIN-like_dom_sf"/>
</dbReference>
<dbReference type="AlphaFoldDB" id="A0A1R4HAM1"/>
<dbReference type="Pfam" id="PF01850">
    <property type="entry name" value="PIN"/>
    <property type="match status" value="1"/>
</dbReference>
<proteinExistence type="predicted"/>
<dbReference type="RefSeq" id="WP_218780292.1">
    <property type="nucleotide sequence ID" value="NZ_FUKJ01000241.1"/>
</dbReference>
<dbReference type="Gene3D" id="3.40.50.1010">
    <property type="entry name" value="5'-nuclease"/>
    <property type="match status" value="1"/>
</dbReference>
<name>A0A1R4HAM1_9GAMM</name>
<evidence type="ECO:0000313" key="3">
    <source>
        <dbReference type="Proteomes" id="UP000195442"/>
    </source>
</evidence>
<dbReference type="Proteomes" id="UP000195442">
    <property type="component" value="Unassembled WGS sequence"/>
</dbReference>
<sequence length="108" mass="12477">MPYLLDTNAAIALMKEHPQLLSHVRRVGRSALWICAPVEAELWFGVAKSTKQEQNRARLFTLLAWLPSLPFRDKQHDNLAIFARIWPVKVHPLARMICRLPLSRLLTI</sequence>
<protein>
    <recommendedName>
        <fullName evidence="1">PIN domain-containing protein</fullName>
    </recommendedName>
</protein>
<dbReference type="InterPro" id="IPR002716">
    <property type="entry name" value="PIN_dom"/>
</dbReference>
<dbReference type="SUPFAM" id="SSF88723">
    <property type="entry name" value="PIN domain-like"/>
    <property type="match status" value="1"/>
</dbReference>
<evidence type="ECO:0000259" key="1">
    <source>
        <dbReference type="Pfam" id="PF01850"/>
    </source>
</evidence>
<evidence type="ECO:0000313" key="2">
    <source>
        <dbReference type="EMBL" id="SJM93216.1"/>
    </source>
</evidence>